<evidence type="ECO:0000256" key="5">
    <source>
        <dbReference type="SAM" id="MobiDB-lite"/>
    </source>
</evidence>
<keyword evidence="4" id="KW-0804">Transcription</keyword>
<evidence type="ECO:0000256" key="4">
    <source>
        <dbReference type="ARBA" id="ARBA00023163"/>
    </source>
</evidence>
<keyword evidence="2" id="KW-0805">Transcription regulation</keyword>
<dbReference type="Proteomes" id="UP000199048">
    <property type="component" value="Unassembled WGS sequence"/>
</dbReference>
<reference evidence="8" key="1">
    <citation type="submission" date="2016-10" db="EMBL/GenBank/DDBJ databases">
        <authorList>
            <person name="Varghese N."/>
            <person name="Submissions S."/>
        </authorList>
    </citation>
    <scope>NUCLEOTIDE SEQUENCE [LARGE SCALE GENOMIC DNA]</scope>
    <source>
        <strain evidence="8">BL36</strain>
    </source>
</reference>
<comment type="similarity">
    <text evidence="1">Belongs to the LysR transcriptional regulatory family.</text>
</comment>
<evidence type="ECO:0000313" key="8">
    <source>
        <dbReference type="Proteomes" id="UP000199048"/>
    </source>
</evidence>
<dbReference type="SUPFAM" id="SSF46785">
    <property type="entry name" value="Winged helix' DNA-binding domain"/>
    <property type="match status" value="1"/>
</dbReference>
<evidence type="ECO:0000313" key="7">
    <source>
        <dbReference type="EMBL" id="SFM83137.1"/>
    </source>
</evidence>
<dbReference type="Pfam" id="PF00126">
    <property type="entry name" value="HTH_1"/>
    <property type="match status" value="1"/>
</dbReference>
<evidence type="ECO:0000256" key="3">
    <source>
        <dbReference type="ARBA" id="ARBA00023125"/>
    </source>
</evidence>
<dbReference type="GO" id="GO:0003700">
    <property type="term" value="F:DNA-binding transcription factor activity"/>
    <property type="evidence" value="ECO:0007669"/>
    <property type="project" value="InterPro"/>
</dbReference>
<dbReference type="SUPFAM" id="SSF53850">
    <property type="entry name" value="Periplasmic binding protein-like II"/>
    <property type="match status" value="1"/>
</dbReference>
<dbReference type="GO" id="GO:0005829">
    <property type="term" value="C:cytosol"/>
    <property type="evidence" value="ECO:0007669"/>
    <property type="project" value="TreeGrafter"/>
</dbReference>
<dbReference type="OrthoDB" id="8437302at2"/>
<evidence type="ECO:0000259" key="6">
    <source>
        <dbReference type="PROSITE" id="PS50931"/>
    </source>
</evidence>
<organism evidence="7 8">
    <name type="scientific">Methylobacterium pseudosasicola</name>
    <dbReference type="NCBI Taxonomy" id="582667"/>
    <lineage>
        <taxon>Bacteria</taxon>
        <taxon>Pseudomonadati</taxon>
        <taxon>Pseudomonadota</taxon>
        <taxon>Alphaproteobacteria</taxon>
        <taxon>Hyphomicrobiales</taxon>
        <taxon>Methylobacteriaceae</taxon>
        <taxon>Methylobacterium</taxon>
    </lineage>
</organism>
<dbReference type="PROSITE" id="PS50931">
    <property type="entry name" value="HTH_LYSR"/>
    <property type="match status" value="1"/>
</dbReference>
<evidence type="ECO:0000256" key="1">
    <source>
        <dbReference type="ARBA" id="ARBA00009437"/>
    </source>
</evidence>
<accession>A0A1I4U2N8</accession>
<evidence type="ECO:0000256" key="2">
    <source>
        <dbReference type="ARBA" id="ARBA00023015"/>
    </source>
</evidence>
<dbReference type="InterPro" id="IPR050950">
    <property type="entry name" value="HTH-type_LysR_regulators"/>
</dbReference>
<feature type="domain" description="HTH lysR-type" evidence="6">
    <location>
        <begin position="1"/>
        <end position="58"/>
    </location>
</feature>
<dbReference type="PANTHER" id="PTHR30419">
    <property type="entry name" value="HTH-TYPE TRANSCRIPTIONAL REGULATOR YBHD"/>
    <property type="match status" value="1"/>
</dbReference>
<keyword evidence="8" id="KW-1185">Reference proteome</keyword>
<name>A0A1I4U2N8_9HYPH</name>
<dbReference type="InterPro" id="IPR005119">
    <property type="entry name" value="LysR_subst-bd"/>
</dbReference>
<dbReference type="GO" id="GO:0003677">
    <property type="term" value="F:DNA binding"/>
    <property type="evidence" value="ECO:0007669"/>
    <property type="project" value="UniProtKB-KW"/>
</dbReference>
<dbReference type="AlphaFoldDB" id="A0A1I4U2N8"/>
<dbReference type="PANTHER" id="PTHR30419:SF8">
    <property type="entry name" value="NITROGEN ASSIMILATION TRANSCRIPTIONAL ACTIVATOR-RELATED"/>
    <property type="match status" value="1"/>
</dbReference>
<gene>
    <name evidence="7" type="ORF">SAMN05192568_10626</name>
</gene>
<dbReference type="Gene3D" id="3.40.190.290">
    <property type="match status" value="1"/>
</dbReference>
<dbReference type="InterPro" id="IPR036388">
    <property type="entry name" value="WH-like_DNA-bd_sf"/>
</dbReference>
<dbReference type="Pfam" id="PF03466">
    <property type="entry name" value="LysR_substrate"/>
    <property type="match status" value="1"/>
</dbReference>
<dbReference type="InterPro" id="IPR000847">
    <property type="entry name" value="LysR_HTH_N"/>
</dbReference>
<proteinExistence type="inferred from homology"/>
<dbReference type="Gene3D" id="1.10.10.10">
    <property type="entry name" value="Winged helix-like DNA-binding domain superfamily/Winged helix DNA-binding domain"/>
    <property type="match status" value="1"/>
</dbReference>
<dbReference type="InterPro" id="IPR036390">
    <property type="entry name" value="WH_DNA-bd_sf"/>
</dbReference>
<keyword evidence="3" id="KW-0238">DNA-binding</keyword>
<sequence length="321" mass="34648">MDLRDLAFFEVIADTGHLGRAADRLGRTQPALTKCIQRLEASVGAELFARSGRGLVLTQVGDVLLSRARLMRTAMDEAIREVSEFAAGTAGHVRIGTGATMAEYLLPHICRQLIAAAPGVTVDLQIGMSGVLRMALRESRLDLLIGPVLPGDADEFSHEALGADEVVVVAAKGHPLCGRTLRIEELSGWNWVLPARTVAMRQWLDTVFQAHNVAGPHVQIETNSITMLPRLIGETELLSFTSTRNLLPSRLGNWVERLDIDATTLRRPLGCIHRRDSYLSPAASRVVALLREQGTALLAKGGPEPAGTVPENAPQELVATA</sequence>
<dbReference type="EMBL" id="FOTK01000062">
    <property type="protein sequence ID" value="SFM83137.1"/>
    <property type="molecule type" value="Genomic_DNA"/>
</dbReference>
<dbReference type="RefSeq" id="WP_092046554.1">
    <property type="nucleotide sequence ID" value="NZ_FOTK01000062.1"/>
</dbReference>
<dbReference type="STRING" id="582667.SAMN05192568_10626"/>
<feature type="region of interest" description="Disordered" evidence="5">
    <location>
        <begin position="299"/>
        <end position="321"/>
    </location>
</feature>
<dbReference type="PRINTS" id="PR00039">
    <property type="entry name" value="HTHLYSR"/>
</dbReference>
<protein>
    <submittedName>
        <fullName evidence="7">Transcriptional regulator, LysR family</fullName>
    </submittedName>
</protein>
<dbReference type="FunFam" id="1.10.10.10:FF:000001">
    <property type="entry name" value="LysR family transcriptional regulator"/>
    <property type="match status" value="1"/>
</dbReference>